<dbReference type="STRING" id="1300341.I595_3723"/>
<keyword evidence="2" id="KW-0489">Methyltransferase</keyword>
<reference evidence="6 7" key="1">
    <citation type="submission" date="2015-09" db="EMBL/GenBank/DDBJ databases">
        <title>Genome sequence of the marine flavobacterium Croceitalea dokdonensis DOKDO 023 that contains proton- and sodium-pumping rhodopsins.</title>
        <authorList>
            <person name="Kwon S.-K."/>
            <person name="Lee H.K."/>
            <person name="Kwak M.-J."/>
            <person name="Kim J.F."/>
        </authorList>
    </citation>
    <scope>NUCLEOTIDE SEQUENCE [LARGE SCALE GENOMIC DNA]</scope>
    <source>
        <strain evidence="6 7">DOKDO 023</strain>
    </source>
</reference>
<keyword evidence="6" id="KW-0255">Endonuclease</keyword>
<proteinExistence type="inferred from homology"/>
<dbReference type="InterPro" id="IPR029063">
    <property type="entry name" value="SAM-dependent_MTases_sf"/>
</dbReference>
<dbReference type="InterPro" id="IPR050953">
    <property type="entry name" value="N4_N6_ade-DNA_methylase"/>
</dbReference>
<dbReference type="GO" id="GO:0004519">
    <property type="term" value="F:endonuclease activity"/>
    <property type="evidence" value="ECO:0007669"/>
    <property type="project" value="UniProtKB-KW"/>
</dbReference>
<evidence type="ECO:0000256" key="1">
    <source>
        <dbReference type="ARBA" id="ARBA00006594"/>
    </source>
</evidence>
<dbReference type="RefSeq" id="WP_054560645.1">
    <property type="nucleotide sequence ID" value="NZ_LDJX01000015.1"/>
</dbReference>
<dbReference type="PRINTS" id="PR00507">
    <property type="entry name" value="N12N6MTFRASE"/>
</dbReference>
<dbReference type="GO" id="GO:0032259">
    <property type="term" value="P:methylation"/>
    <property type="evidence" value="ECO:0007669"/>
    <property type="project" value="UniProtKB-KW"/>
</dbReference>
<dbReference type="PANTHER" id="PTHR33841:SF5">
    <property type="entry name" value="DNA METHYLASE (MODIFICATION METHYLASE) (METHYLTRANSFERASE)-RELATED"/>
    <property type="match status" value="1"/>
</dbReference>
<keyword evidence="3" id="KW-0808">Transferase</keyword>
<keyword evidence="6" id="KW-0540">Nuclease</keyword>
<dbReference type="PATRIC" id="fig|1300341.3.peg.974"/>
<gene>
    <name evidence="6" type="ORF">I595_3723</name>
</gene>
<evidence type="ECO:0000313" key="7">
    <source>
        <dbReference type="Proteomes" id="UP000050280"/>
    </source>
</evidence>
<dbReference type="GO" id="GO:0003677">
    <property type="term" value="F:DNA binding"/>
    <property type="evidence" value="ECO:0007669"/>
    <property type="project" value="InterPro"/>
</dbReference>
<evidence type="ECO:0000259" key="5">
    <source>
        <dbReference type="Pfam" id="PF02384"/>
    </source>
</evidence>
<dbReference type="OrthoDB" id="9814572at2"/>
<evidence type="ECO:0000313" key="6">
    <source>
        <dbReference type="EMBL" id="KPM30185.1"/>
    </source>
</evidence>
<accession>A0A0P7AAU1</accession>
<dbReference type="EMBL" id="LDJX01000015">
    <property type="protein sequence ID" value="KPM30185.1"/>
    <property type="molecule type" value="Genomic_DNA"/>
</dbReference>
<name>A0A0P7AAU1_9FLAO</name>
<dbReference type="AlphaFoldDB" id="A0A0P7AAU1"/>
<dbReference type="Pfam" id="PF02384">
    <property type="entry name" value="N6_Mtase"/>
    <property type="match status" value="1"/>
</dbReference>
<evidence type="ECO:0000256" key="2">
    <source>
        <dbReference type="ARBA" id="ARBA00022603"/>
    </source>
</evidence>
<sequence>MAKVTYNERSWAIDVISSIEVFLANKSWHFKGAGGESTISNNKKSLFPDVLLFKDLTKDIIVQGWELKMPDTQINDAELISNAIKKAKILKRDSFLLWNVKSAVLYIRNGDNFEIHKSWNDININSRLEVKSNEQLWKDLLFEILADLNGFFESGEISEVTSQEILSIDEVIDVVLENTTNTAETLKAKTRTTRLLDAEINLWWNSSSNEYGFTSSQTEHKLPTLSMVVLTDWVFKIIFAHILKKHFNEAKEIENIERSTSIVDAMEILTSISQRCNFWNIFSPNLGQQFISETAWNELTELNHFLSTVNIEAIEIEILHQLLQSTVATAKRKVAGQFSTPKKLADLLTRLTIDDKTKIVIDPCCGTGTIIKQAYELKEEYEINSNDILDTIWASDKHSFPIQLSTLTMAKPSNIGRIINVFGSDVIELNQGDTIEFQNPNNGEIVEKEFPIVDYVVSNLPFIKSKEMKVLNPHIVDINDCIKEEAETTETLSGKSDIFAYIPFYLHQFLSENGKIGLILSNAWLGTDYGEKFLELFQKFFKIDFVVISGKGKWFNNADVVTTILVASKKDPKTPTTDVSEISFCTLKEELEEIDDIKTLSDNIIVNTESENLTINRYSLAQINSFEDFGIPWSGYFSNLSWVANVRDRFINTSDIFHFTRGERRGWNPMFYPASGHNIEQEYIKPVLKHLRDTTNLECVSNAEAFCCSRSIVELENLGHNGAIAWINSFENQRNGTNRPLPEVLAKPNMHWYEMSTENMADFVANVNYDKSLFIAKFENRSFIDQRMIGFSVKVDYQQENKTLYLALLNSTVSLFLIESFGFGRGLGALDLRATKFERDFKILNPNILTDDQKLQIVELFRPIMQRNRLPLVQELESEDRITFENTLMEIYGISEYYEPIKNSLKQLYRIRFAVKD</sequence>
<protein>
    <submittedName>
        <fullName evidence="6">Restriction endonuclease BseMII</fullName>
    </submittedName>
</protein>
<evidence type="ECO:0000256" key="3">
    <source>
        <dbReference type="ARBA" id="ARBA00022679"/>
    </source>
</evidence>
<comment type="caution">
    <text evidence="6">The sequence shown here is derived from an EMBL/GenBank/DDBJ whole genome shotgun (WGS) entry which is preliminary data.</text>
</comment>
<dbReference type="GO" id="GO:0008170">
    <property type="term" value="F:N-methyltransferase activity"/>
    <property type="evidence" value="ECO:0007669"/>
    <property type="project" value="InterPro"/>
</dbReference>
<keyword evidence="7" id="KW-1185">Reference proteome</keyword>
<keyword evidence="4" id="KW-0949">S-adenosyl-L-methionine</keyword>
<dbReference type="InterPro" id="IPR003356">
    <property type="entry name" value="DNA_methylase_A-5"/>
</dbReference>
<keyword evidence="6" id="KW-0378">Hydrolase</keyword>
<evidence type="ECO:0000256" key="4">
    <source>
        <dbReference type="ARBA" id="ARBA00022691"/>
    </source>
</evidence>
<dbReference type="SUPFAM" id="SSF53335">
    <property type="entry name" value="S-adenosyl-L-methionine-dependent methyltransferases"/>
    <property type="match status" value="1"/>
</dbReference>
<dbReference type="Gene3D" id="3.40.50.150">
    <property type="entry name" value="Vaccinia Virus protein VP39"/>
    <property type="match status" value="1"/>
</dbReference>
<organism evidence="6 7">
    <name type="scientific">Croceitalea dokdonensis DOKDO 023</name>
    <dbReference type="NCBI Taxonomy" id="1300341"/>
    <lineage>
        <taxon>Bacteria</taxon>
        <taxon>Pseudomonadati</taxon>
        <taxon>Bacteroidota</taxon>
        <taxon>Flavobacteriia</taxon>
        <taxon>Flavobacteriales</taxon>
        <taxon>Flavobacteriaceae</taxon>
        <taxon>Croceitalea</taxon>
    </lineage>
</organism>
<dbReference type="Proteomes" id="UP000050280">
    <property type="component" value="Unassembled WGS sequence"/>
</dbReference>
<feature type="domain" description="DNA methylase adenine-specific" evidence="5">
    <location>
        <begin position="325"/>
        <end position="602"/>
    </location>
</feature>
<dbReference type="PANTHER" id="PTHR33841">
    <property type="entry name" value="DNA METHYLTRANSFERASE YEEA-RELATED"/>
    <property type="match status" value="1"/>
</dbReference>
<comment type="similarity">
    <text evidence="1">Belongs to the N(4)/N(6)-methyltransferase family.</text>
</comment>